<reference evidence="3 4" key="1">
    <citation type="submission" date="2019-08" db="EMBL/GenBank/DDBJ databases">
        <title>Archangium and Cystobacter genomes.</title>
        <authorList>
            <person name="Chen I.-C.K."/>
            <person name="Wielgoss S."/>
        </authorList>
    </citation>
    <scope>NUCLEOTIDE SEQUENCE [LARGE SCALE GENOMIC DNA]</scope>
    <source>
        <strain evidence="3 4">Cbm 6</strain>
    </source>
</reference>
<evidence type="ECO:0000256" key="2">
    <source>
        <dbReference type="ARBA" id="ARBA00022801"/>
    </source>
</evidence>
<dbReference type="SUPFAM" id="SSF53474">
    <property type="entry name" value="alpha/beta-Hydrolases"/>
    <property type="match status" value="1"/>
</dbReference>
<dbReference type="PANTHER" id="PTHR43037">
    <property type="entry name" value="UNNAMED PRODUCT-RELATED"/>
    <property type="match status" value="1"/>
</dbReference>
<accession>A0ABY9WGV7</accession>
<gene>
    <name evidence="3" type="ORF">F0U60_01725</name>
</gene>
<dbReference type="Proteomes" id="UP001611383">
    <property type="component" value="Chromosome"/>
</dbReference>
<evidence type="ECO:0000313" key="3">
    <source>
        <dbReference type="EMBL" id="WNG42953.1"/>
    </source>
</evidence>
<sequence>MGGGRGSAFARLGGVGALLLLACGLSNSKETKDMARMGTRAEALHDDTKEGRLHARPQLLSVGAPERGLRSLGLGGRRDGLLYVPKGYQAGQPMPLVVMLHGAGGNASHALSPWRMLADEVGLLLLAPESRGPTWDLISEEGFGSDVAFIDQALAYVFAHYAVDPGRIAIEGFSDGASYALSLGVTNGDLFTHVVAFSPGFLETAARRGEPKLFISHGVKDEVLHIDPCSRRIVPRMEGAGYAVRYREFDGPHTIPDDIAREALAWFLAP</sequence>
<dbReference type="EMBL" id="CP043494">
    <property type="protein sequence ID" value="WNG42953.1"/>
    <property type="molecule type" value="Genomic_DNA"/>
</dbReference>
<keyword evidence="1" id="KW-0732">Signal</keyword>
<dbReference type="InterPro" id="IPR029058">
    <property type="entry name" value="AB_hydrolase_fold"/>
</dbReference>
<evidence type="ECO:0000256" key="1">
    <source>
        <dbReference type="ARBA" id="ARBA00022729"/>
    </source>
</evidence>
<organism evidence="3 4">
    <name type="scientific">Archangium minus</name>
    <dbReference type="NCBI Taxonomy" id="83450"/>
    <lineage>
        <taxon>Bacteria</taxon>
        <taxon>Pseudomonadati</taxon>
        <taxon>Myxococcota</taxon>
        <taxon>Myxococcia</taxon>
        <taxon>Myxococcales</taxon>
        <taxon>Cystobacterineae</taxon>
        <taxon>Archangiaceae</taxon>
        <taxon>Archangium</taxon>
    </lineage>
</organism>
<dbReference type="PROSITE" id="PS51257">
    <property type="entry name" value="PROKAR_LIPOPROTEIN"/>
    <property type="match status" value="1"/>
</dbReference>
<proteinExistence type="predicted"/>
<protein>
    <submittedName>
        <fullName evidence="3">Phospholipase</fullName>
    </submittedName>
</protein>
<dbReference type="InterPro" id="IPR050955">
    <property type="entry name" value="Plant_Biomass_Hydrol_Est"/>
</dbReference>
<dbReference type="Gene3D" id="3.40.50.1820">
    <property type="entry name" value="alpha/beta hydrolase"/>
    <property type="match status" value="1"/>
</dbReference>
<keyword evidence="2" id="KW-0378">Hydrolase</keyword>
<keyword evidence="4" id="KW-1185">Reference proteome</keyword>
<dbReference type="PANTHER" id="PTHR43037:SF5">
    <property type="entry name" value="FERULOYL ESTERASE"/>
    <property type="match status" value="1"/>
</dbReference>
<dbReference type="InterPro" id="IPR010126">
    <property type="entry name" value="Esterase_phb"/>
</dbReference>
<evidence type="ECO:0000313" key="4">
    <source>
        <dbReference type="Proteomes" id="UP001611383"/>
    </source>
</evidence>
<dbReference type="Pfam" id="PF10503">
    <property type="entry name" value="Esterase_PHB"/>
    <property type="match status" value="1"/>
</dbReference>
<name>A0ABY9WGV7_9BACT</name>